<name>A0A097R376_HAFAL</name>
<dbReference type="OrthoDB" id="6492424at2"/>
<keyword evidence="2" id="KW-1185">Reference proteome</keyword>
<evidence type="ECO:0000313" key="2">
    <source>
        <dbReference type="Proteomes" id="UP000029986"/>
    </source>
</evidence>
<sequence>MNNDNPEHAMTFGELLELIHDQQRRINVLETAFSYLAFGLEGKSCQLLIHSLKLEANNQTYDTKTQEYFAKLAEQFEVRNSGVSETAAIPNNDNI</sequence>
<proteinExistence type="predicted"/>
<gene>
    <name evidence="1" type="ORF">AT03_12775</name>
</gene>
<dbReference type="EMBL" id="CP009706">
    <property type="protein sequence ID" value="AIU73175.1"/>
    <property type="molecule type" value="Genomic_DNA"/>
</dbReference>
<dbReference type="GeneID" id="56892274"/>
<organism evidence="1 2">
    <name type="scientific">Hafnia alvei FB1</name>
    <dbReference type="NCBI Taxonomy" id="1453496"/>
    <lineage>
        <taxon>Bacteria</taxon>
        <taxon>Pseudomonadati</taxon>
        <taxon>Pseudomonadota</taxon>
        <taxon>Gammaproteobacteria</taxon>
        <taxon>Enterobacterales</taxon>
        <taxon>Hafniaceae</taxon>
        <taxon>Hafnia</taxon>
    </lineage>
</organism>
<accession>A0A097R376</accession>
<dbReference type="AlphaFoldDB" id="A0A097R376"/>
<evidence type="ECO:0000313" key="1">
    <source>
        <dbReference type="EMBL" id="AIU73175.1"/>
    </source>
</evidence>
<dbReference type="Proteomes" id="UP000029986">
    <property type="component" value="Chromosome"/>
</dbReference>
<dbReference type="eggNOG" id="ENOG5033735">
    <property type="taxonomic scope" value="Bacteria"/>
</dbReference>
<protein>
    <submittedName>
        <fullName evidence="1">Uncharacterized protein</fullName>
    </submittedName>
</protein>
<reference evidence="1 2" key="1">
    <citation type="journal article" date="2014" name="Gut Pathog.">
        <title>Gene clusters of Hafnia alvei strain FB1 important in survival and pathogenesis: a draft genome perspective.</title>
        <authorList>
            <person name="Tan J.Y."/>
            <person name="Yin W.F."/>
            <person name="Chan K.G."/>
        </authorList>
    </citation>
    <scope>NUCLEOTIDE SEQUENCE [LARGE SCALE GENOMIC DNA]</scope>
    <source>
        <strain evidence="1 2">FB1</strain>
    </source>
</reference>
<dbReference type="HOGENOM" id="CLU_184393_0_0_6"/>
<dbReference type="PATRIC" id="fig|1453496.5.peg.2598"/>
<dbReference type="RefSeq" id="WP_025797123.1">
    <property type="nucleotide sequence ID" value="NZ_CP009706.1"/>
</dbReference>
<dbReference type="KEGG" id="hav:AT03_12775"/>